<evidence type="ECO:0000256" key="1">
    <source>
        <dbReference type="SAM" id="Phobius"/>
    </source>
</evidence>
<dbReference type="HOGENOM" id="CLU_050232_0_0_1"/>
<dbReference type="VEuPathDB" id="FungiDB:Z519_04596"/>
<dbReference type="RefSeq" id="XP_016621289.1">
    <property type="nucleotide sequence ID" value="XM_016762342.1"/>
</dbReference>
<keyword evidence="1" id="KW-0472">Membrane</keyword>
<dbReference type="AlphaFoldDB" id="A0A0D2HUT9"/>
<keyword evidence="1" id="KW-1133">Transmembrane helix</keyword>
<dbReference type="OrthoDB" id="5342924at2759"/>
<keyword evidence="1" id="KW-0812">Transmembrane</keyword>
<evidence type="ECO:0000313" key="2">
    <source>
        <dbReference type="EMBL" id="KIW94620.1"/>
    </source>
</evidence>
<dbReference type="GeneID" id="27697524"/>
<sequence>MRPLVQTQCSSPVDITDVYEMFNATFPADQLQPSSKQTFASSLSQVVNITSYKTFSPVVHFVNLTKTASQPLTGALVGMNFSDARNLSFHHDEAVGLMACTLTAHWVPTTTSIDPSVGNVVIPDYPNPLDIVNSLGLMGRARLIDIQRSYTHSVNTRLEGLHFNVLEYELSRFGIKPDPSFRWVMEAPVVMGSSYPAVHANDRCVSPDQHRDNDGKSTVTNLANQNVPNQNIKTGATEADWASDIVTHPDLYMPVSWTVQRYGYGWSLKGATAILGAVVLLVQASLTIVYLVAVILGRWQFRGWDCL</sequence>
<accession>A0A0D2HUT9</accession>
<feature type="transmembrane region" description="Helical" evidence="1">
    <location>
        <begin position="274"/>
        <end position="297"/>
    </location>
</feature>
<gene>
    <name evidence="2" type="ORF">Z519_04596</name>
</gene>
<dbReference type="EMBL" id="KN846985">
    <property type="protein sequence ID" value="KIW94620.1"/>
    <property type="molecule type" value="Genomic_DNA"/>
</dbReference>
<evidence type="ECO:0000313" key="3">
    <source>
        <dbReference type="Proteomes" id="UP000053789"/>
    </source>
</evidence>
<protein>
    <submittedName>
        <fullName evidence="2">Uncharacterized protein</fullName>
    </submittedName>
</protein>
<name>A0A0D2HUT9_CLAB1</name>
<keyword evidence="3" id="KW-1185">Reference proteome</keyword>
<dbReference type="Proteomes" id="UP000053789">
    <property type="component" value="Unassembled WGS sequence"/>
</dbReference>
<reference evidence="2" key="1">
    <citation type="submission" date="2015-01" db="EMBL/GenBank/DDBJ databases">
        <title>The Genome Sequence of Cladophialophora bantiana CBS 173.52.</title>
        <authorList>
            <consortium name="The Broad Institute Genomics Platform"/>
            <person name="Cuomo C."/>
            <person name="de Hoog S."/>
            <person name="Gorbushina A."/>
            <person name="Stielow B."/>
            <person name="Teixiera M."/>
            <person name="Abouelleil A."/>
            <person name="Chapman S.B."/>
            <person name="Priest M."/>
            <person name="Young S.K."/>
            <person name="Wortman J."/>
            <person name="Nusbaum C."/>
            <person name="Birren B."/>
        </authorList>
    </citation>
    <scope>NUCLEOTIDE SEQUENCE [LARGE SCALE GENOMIC DNA]</scope>
    <source>
        <strain evidence="2">CBS 173.52</strain>
    </source>
</reference>
<organism evidence="2 3">
    <name type="scientific">Cladophialophora bantiana (strain ATCC 10958 / CBS 173.52 / CDC B-1940 / NIH 8579)</name>
    <name type="common">Xylohypha bantiana</name>
    <dbReference type="NCBI Taxonomy" id="1442370"/>
    <lineage>
        <taxon>Eukaryota</taxon>
        <taxon>Fungi</taxon>
        <taxon>Dikarya</taxon>
        <taxon>Ascomycota</taxon>
        <taxon>Pezizomycotina</taxon>
        <taxon>Eurotiomycetes</taxon>
        <taxon>Chaetothyriomycetidae</taxon>
        <taxon>Chaetothyriales</taxon>
        <taxon>Herpotrichiellaceae</taxon>
        <taxon>Cladophialophora</taxon>
    </lineage>
</organism>
<proteinExistence type="predicted"/>